<evidence type="ECO:0000256" key="1">
    <source>
        <dbReference type="SAM" id="MobiDB-lite"/>
    </source>
</evidence>
<evidence type="ECO:0000313" key="2">
    <source>
        <dbReference type="EMBL" id="GAI22096.1"/>
    </source>
</evidence>
<accession>X1MVQ6</accession>
<organism evidence="2">
    <name type="scientific">marine sediment metagenome</name>
    <dbReference type="NCBI Taxonomy" id="412755"/>
    <lineage>
        <taxon>unclassified sequences</taxon>
        <taxon>metagenomes</taxon>
        <taxon>ecological metagenomes</taxon>
    </lineage>
</organism>
<feature type="compositionally biased region" description="Basic and acidic residues" evidence="1">
    <location>
        <begin position="1"/>
        <end position="20"/>
    </location>
</feature>
<feature type="region of interest" description="Disordered" evidence="1">
    <location>
        <begin position="1"/>
        <end position="44"/>
    </location>
</feature>
<dbReference type="EMBL" id="BARV01016017">
    <property type="protein sequence ID" value="GAI22096.1"/>
    <property type="molecule type" value="Genomic_DNA"/>
</dbReference>
<dbReference type="AlphaFoldDB" id="X1MVQ6"/>
<protein>
    <submittedName>
        <fullName evidence="2">Uncharacterized protein</fullName>
    </submittedName>
</protein>
<reference evidence="2" key="1">
    <citation type="journal article" date="2014" name="Front. Microbiol.">
        <title>High frequency of phylogenetically diverse reductive dehalogenase-homologous genes in deep subseafloor sedimentary metagenomes.</title>
        <authorList>
            <person name="Kawai M."/>
            <person name="Futagami T."/>
            <person name="Toyoda A."/>
            <person name="Takaki Y."/>
            <person name="Nishi S."/>
            <person name="Hori S."/>
            <person name="Arai W."/>
            <person name="Tsubouchi T."/>
            <person name="Morono Y."/>
            <person name="Uchiyama I."/>
            <person name="Ito T."/>
            <person name="Fujiyama A."/>
            <person name="Inagaki F."/>
            <person name="Takami H."/>
        </authorList>
    </citation>
    <scope>NUCLEOTIDE SEQUENCE</scope>
    <source>
        <strain evidence="2">Expedition CK06-06</strain>
    </source>
</reference>
<proteinExistence type="predicted"/>
<feature type="non-terminal residue" evidence="2">
    <location>
        <position position="1"/>
    </location>
</feature>
<name>X1MVQ6_9ZZZZ</name>
<comment type="caution">
    <text evidence="2">The sequence shown here is derived from an EMBL/GenBank/DDBJ whole genome shotgun (WGS) entry which is preliminary data.</text>
</comment>
<sequence length="44" mass="4963">RATHDFTTEVTQEIDREEKASPSQPRQNSEDKSRESSAIGKTQS</sequence>
<gene>
    <name evidence="2" type="ORF">S06H3_27582</name>
</gene>